<evidence type="ECO:0000313" key="1">
    <source>
        <dbReference type="EMBL" id="TNN57642.1"/>
    </source>
</evidence>
<dbReference type="Proteomes" id="UP000314294">
    <property type="component" value="Unassembled WGS sequence"/>
</dbReference>
<dbReference type="OrthoDB" id="25620at2759"/>
<dbReference type="EMBL" id="SRLO01000399">
    <property type="protein sequence ID" value="TNN57642.1"/>
    <property type="molecule type" value="Genomic_DNA"/>
</dbReference>
<proteinExistence type="predicted"/>
<name>A0A4Z2GYB0_9TELE</name>
<reference evidence="1 2" key="1">
    <citation type="submission" date="2019-03" db="EMBL/GenBank/DDBJ databases">
        <title>First draft genome of Liparis tanakae, snailfish: a comprehensive survey of snailfish specific genes.</title>
        <authorList>
            <person name="Kim W."/>
            <person name="Song I."/>
            <person name="Jeong J.-H."/>
            <person name="Kim D."/>
            <person name="Kim S."/>
            <person name="Ryu S."/>
            <person name="Song J.Y."/>
            <person name="Lee S.K."/>
        </authorList>
    </citation>
    <scope>NUCLEOTIDE SEQUENCE [LARGE SCALE GENOMIC DNA]</scope>
    <source>
        <tissue evidence="1">Muscle</tissue>
    </source>
</reference>
<keyword evidence="2" id="KW-1185">Reference proteome</keyword>
<gene>
    <name evidence="1" type="ORF">EYF80_032104</name>
</gene>
<dbReference type="AlphaFoldDB" id="A0A4Z2GYB0"/>
<accession>A0A4Z2GYB0</accession>
<organism evidence="1 2">
    <name type="scientific">Liparis tanakae</name>
    <name type="common">Tanaka's snailfish</name>
    <dbReference type="NCBI Taxonomy" id="230148"/>
    <lineage>
        <taxon>Eukaryota</taxon>
        <taxon>Metazoa</taxon>
        <taxon>Chordata</taxon>
        <taxon>Craniata</taxon>
        <taxon>Vertebrata</taxon>
        <taxon>Euteleostomi</taxon>
        <taxon>Actinopterygii</taxon>
        <taxon>Neopterygii</taxon>
        <taxon>Teleostei</taxon>
        <taxon>Neoteleostei</taxon>
        <taxon>Acanthomorphata</taxon>
        <taxon>Eupercaria</taxon>
        <taxon>Perciformes</taxon>
        <taxon>Cottioidei</taxon>
        <taxon>Cottales</taxon>
        <taxon>Liparidae</taxon>
        <taxon>Liparis</taxon>
    </lineage>
</organism>
<comment type="caution">
    <text evidence="1">The sequence shown here is derived from an EMBL/GenBank/DDBJ whole genome shotgun (WGS) entry which is preliminary data.</text>
</comment>
<evidence type="ECO:0000313" key="2">
    <source>
        <dbReference type="Proteomes" id="UP000314294"/>
    </source>
</evidence>
<sequence length="62" mass="6993">MEAPSGTHKMDYLSDTLGFPPNFIFPVKNYHSEVDVEDDVGTVILNALKRILDSGEEFLNHQ</sequence>
<protein>
    <submittedName>
        <fullName evidence="1">Uncharacterized protein</fullName>
    </submittedName>
</protein>